<evidence type="ECO:0000256" key="3">
    <source>
        <dbReference type="ARBA" id="ARBA00022801"/>
    </source>
</evidence>
<feature type="coiled-coil region" evidence="4">
    <location>
        <begin position="141"/>
        <end position="168"/>
    </location>
</feature>
<evidence type="ECO:0000313" key="6">
    <source>
        <dbReference type="EMBL" id="GMT32954.1"/>
    </source>
</evidence>
<evidence type="ECO:0000256" key="4">
    <source>
        <dbReference type="SAM" id="Coils"/>
    </source>
</evidence>
<keyword evidence="7" id="KW-1185">Reference proteome</keyword>
<keyword evidence="4" id="KW-0175">Coiled coil</keyword>
<dbReference type="Pfam" id="PF02902">
    <property type="entry name" value="Peptidase_C48"/>
    <property type="match status" value="1"/>
</dbReference>
<evidence type="ECO:0000259" key="5">
    <source>
        <dbReference type="PROSITE" id="PS50600"/>
    </source>
</evidence>
<dbReference type="InterPro" id="IPR038765">
    <property type="entry name" value="Papain-like_cys_pep_sf"/>
</dbReference>
<dbReference type="AlphaFoldDB" id="A0AAV5WQI6"/>
<dbReference type="SUPFAM" id="SSF54001">
    <property type="entry name" value="Cysteine proteinases"/>
    <property type="match status" value="1"/>
</dbReference>
<comment type="caution">
    <text evidence="6">The sequence shown here is derived from an EMBL/GenBank/DDBJ whole genome shotgun (WGS) entry which is preliminary data.</text>
</comment>
<dbReference type="Proteomes" id="UP001432322">
    <property type="component" value="Unassembled WGS sequence"/>
</dbReference>
<evidence type="ECO:0000256" key="2">
    <source>
        <dbReference type="ARBA" id="ARBA00022670"/>
    </source>
</evidence>
<proteinExistence type="inferred from homology"/>
<reference evidence="6" key="1">
    <citation type="submission" date="2023-10" db="EMBL/GenBank/DDBJ databases">
        <title>Genome assembly of Pristionchus species.</title>
        <authorList>
            <person name="Yoshida K."/>
            <person name="Sommer R.J."/>
        </authorList>
    </citation>
    <scope>NUCLEOTIDE SEQUENCE</scope>
    <source>
        <strain evidence="6">RS5133</strain>
    </source>
</reference>
<feature type="domain" description="Ubiquitin-like protease family profile" evidence="5">
    <location>
        <begin position="1"/>
        <end position="127"/>
    </location>
</feature>
<dbReference type="InterPro" id="IPR003653">
    <property type="entry name" value="Peptidase_C48_C"/>
</dbReference>
<evidence type="ECO:0000256" key="1">
    <source>
        <dbReference type="ARBA" id="ARBA00005234"/>
    </source>
</evidence>
<organism evidence="6 7">
    <name type="scientific">Pristionchus fissidentatus</name>
    <dbReference type="NCBI Taxonomy" id="1538716"/>
    <lineage>
        <taxon>Eukaryota</taxon>
        <taxon>Metazoa</taxon>
        <taxon>Ecdysozoa</taxon>
        <taxon>Nematoda</taxon>
        <taxon>Chromadorea</taxon>
        <taxon>Rhabditida</taxon>
        <taxon>Rhabditina</taxon>
        <taxon>Diplogasteromorpha</taxon>
        <taxon>Diplogasteroidea</taxon>
        <taxon>Neodiplogasteridae</taxon>
        <taxon>Pristionchus</taxon>
    </lineage>
</organism>
<protein>
    <recommendedName>
        <fullName evidence="5">Ubiquitin-like protease family profile domain-containing protein</fullName>
    </recommendedName>
</protein>
<keyword evidence="3" id="KW-0378">Hydrolase</keyword>
<dbReference type="GO" id="GO:0006508">
    <property type="term" value="P:proteolysis"/>
    <property type="evidence" value="ECO:0007669"/>
    <property type="project" value="UniProtKB-KW"/>
</dbReference>
<evidence type="ECO:0000313" key="7">
    <source>
        <dbReference type="Proteomes" id="UP001432322"/>
    </source>
</evidence>
<keyword evidence="2" id="KW-0645">Protease</keyword>
<sequence>MEQTFFDKKMLIFPICHIKHWCFMVVVNPLLANATSLYANNKPNAKMPRCYYIDSLKGTSKYPAQLMLTRMDISWGSIYSFLYLSAIHNPRVVIMPEFINCKYDNNFPSQTNTFDCGSHAIVTAELIAEMYDEVTLGRPTLTVSEEKVEEIMKRVERCRKELKEYLDNARI</sequence>
<dbReference type="PROSITE" id="PS50600">
    <property type="entry name" value="ULP_PROTEASE"/>
    <property type="match status" value="1"/>
</dbReference>
<dbReference type="GO" id="GO:0008234">
    <property type="term" value="F:cysteine-type peptidase activity"/>
    <property type="evidence" value="ECO:0007669"/>
    <property type="project" value="InterPro"/>
</dbReference>
<comment type="similarity">
    <text evidence="1">Belongs to the peptidase C48 family.</text>
</comment>
<accession>A0AAV5WQI6</accession>
<name>A0AAV5WQI6_9BILA</name>
<gene>
    <name evidence="6" type="ORF">PFISCL1PPCAC_24251</name>
</gene>
<dbReference type="EMBL" id="BTSY01000006">
    <property type="protein sequence ID" value="GMT32954.1"/>
    <property type="molecule type" value="Genomic_DNA"/>
</dbReference>
<dbReference type="Gene3D" id="3.40.395.10">
    <property type="entry name" value="Adenoviral Proteinase, Chain A"/>
    <property type="match status" value="1"/>
</dbReference>